<keyword evidence="3" id="KW-1185">Reference proteome</keyword>
<dbReference type="Proteomes" id="UP000015104">
    <property type="component" value="Unassembled WGS sequence"/>
</dbReference>
<protein>
    <recommendedName>
        <fullName evidence="4">ABC transmembrane type-1 domain-containing protein</fullName>
    </recommendedName>
</protein>
<name>T1KQL5_TETUR</name>
<keyword evidence="1" id="KW-0472">Membrane</keyword>
<proteinExistence type="predicted"/>
<accession>T1KQL5</accession>
<reference evidence="2" key="2">
    <citation type="submission" date="2015-06" db="UniProtKB">
        <authorList>
            <consortium name="EnsemblMetazoa"/>
        </authorList>
    </citation>
    <scope>IDENTIFICATION</scope>
</reference>
<dbReference type="EMBL" id="CAEY01000377">
    <property type="status" value="NOT_ANNOTATED_CDS"/>
    <property type="molecule type" value="Genomic_DNA"/>
</dbReference>
<dbReference type="HOGENOM" id="CLU_2609146_0_0_1"/>
<keyword evidence="1" id="KW-1133">Transmembrane helix</keyword>
<evidence type="ECO:0000313" key="2">
    <source>
        <dbReference type="EnsemblMetazoa" id="tetur18g00370.1"/>
    </source>
</evidence>
<evidence type="ECO:0000313" key="3">
    <source>
        <dbReference type="Proteomes" id="UP000015104"/>
    </source>
</evidence>
<keyword evidence="1" id="KW-0812">Transmembrane</keyword>
<evidence type="ECO:0000256" key="1">
    <source>
        <dbReference type="SAM" id="Phobius"/>
    </source>
</evidence>
<dbReference type="AlphaFoldDB" id="T1KQL5"/>
<evidence type="ECO:0008006" key="4">
    <source>
        <dbReference type="Google" id="ProtNLM"/>
    </source>
</evidence>
<dbReference type="EnsemblMetazoa" id="tetur18g00370.1">
    <property type="protein sequence ID" value="tetur18g00370.1"/>
    <property type="gene ID" value="tetur18g00370"/>
</dbReference>
<reference evidence="3" key="1">
    <citation type="submission" date="2011-08" db="EMBL/GenBank/DDBJ databases">
        <authorList>
            <person name="Rombauts S."/>
        </authorList>
    </citation>
    <scope>NUCLEOTIDE SEQUENCE</scope>
    <source>
        <strain evidence="3">London</strain>
    </source>
</reference>
<sequence length="79" mass="9042">MDILVPYKALYNNFNFTSEAALRCITSLQRLKNLLAWIIMRMVIEIFMDQPQLVTENLGTVILIGTLCVGLQLLFPLIK</sequence>
<feature type="transmembrane region" description="Helical" evidence="1">
    <location>
        <begin position="60"/>
        <end position="78"/>
    </location>
</feature>
<organism evidence="2 3">
    <name type="scientific">Tetranychus urticae</name>
    <name type="common">Two-spotted spider mite</name>
    <dbReference type="NCBI Taxonomy" id="32264"/>
    <lineage>
        <taxon>Eukaryota</taxon>
        <taxon>Metazoa</taxon>
        <taxon>Ecdysozoa</taxon>
        <taxon>Arthropoda</taxon>
        <taxon>Chelicerata</taxon>
        <taxon>Arachnida</taxon>
        <taxon>Acari</taxon>
        <taxon>Acariformes</taxon>
        <taxon>Trombidiformes</taxon>
        <taxon>Prostigmata</taxon>
        <taxon>Eleutherengona</taxon>
        <taxon>Raphignathae</taxon>
        <taxon>Tetranychoidea</taxon>
        <taxon>Tetranychidae</taxon>
        <taxon>Tetranychus</taxon>
    </lineage>
</organism>